<evidence type="ECO:0000256" key="4">
    <source>
        <dbReference type="ARBA" id="ARBA00022777"/>
    </source>
</evidence>
<keyword evidence="9" id="KW-1185">Reference proteome</keyword>
<dbReference type="Gene3D" id="3.30.200.20">
    <property type="entry name" value="Phosphorylase Kinase, domain 1"/>
    <property type="match status" value="1"/>
</dbReference>
<keyword evidence="3" id="KW-0547">Nucleotide-binding</keyword>
<feature type="region of interest" description="Disordered" evidence="6">
    <location>
        <begin position="284"/>
        <end position="362"/>
    </location>
</feature>
<proteinExistence type="predicted"/>
<dbReference type="PANTHER" id="PTHR43671">
    <property type="entry name" value="SERINE/THREONINE-PROTEIN KINASE NEK"/>
    <property type="match status" value="1"/>
</dbReference>
<dbReference type="InterPro" id="IPR011009">
    <property type="entry name" value="Kinase-like_dom_sf"/>
</dbReference>
<keyword evidence="5" id="KW-0067">ATP-binding</keyword>
<dbReference type="SUPFAM" id="SSF82171">
    <property type="entry name" value="DPP6 N-terminal domain-like"/>
    <property type="match status" value="1"/>
</dbReference>
<dbReference type="AlphaFoldDB" id="A0A7Z0EPB2"/>
<dbReference type="GO" id="GO:0005524">
    <property type="term" value="F:ATP binding"/>
    <property type="evidence" value="ECO:0007669"/>
    <property type="project" value="UniProtKB-KW"/>
</dbReference>
<sequence>MRPLTPDDPTHLGGYRLTAHLGSGALGPVFAGVREDGGAAAVRAVRAEDAADPAFHSLLDREAEIVARIRNRFVVPLLGHDLAAAHPWTASAYVSGPSLLDLVHRTGPLPASALAHIARGLAEALDHVHAAGTIHLGLTPAHVLVDAAGPRLVDAGIRRAADGARITSPGDSVYWAPEHLPGDRSAPTDDLYSLGAVLAFAATGRAPSGNGPAALVDALRAGSAGAASPLPDALTACLDVRPEHRPSAAELLRALGGPLPDDPEPWLPSRARALVARFEEDSATALRTARPGPGTGQDPAAGAATDAREPAAPQPRLEGRPADRPGAVPASPRREHPGTGSGPATGSGSGFRSPAATRAPRAARRRRVAVRIAAAAGAAVLFVTTGLAVTATLSSEDVQPADVQAPDCSSPVGIDPALAPTEEPRTRFSPDVPFRLSFSPNGSVLAVSQVGGVDLWDWDRSSPLAAIPTDGSVVPPSPVSFSPNGCVLVHGGPDGAAVTDLPTGEATRVGGGSAVHSVAFSPDGGTLAVGVEGDPDNRLLHLLDPATGETVSALAGSARLGALRYSADGGTLVGSEDNAGFAVWRLDRPGDVSLIGDGSGSEAFAVLPDGSGILLVQSDRVVLVDPGTGEVEREFVPPPGDGVLVDVAYSRSTGRVLAARLDAAMGAESVVAWDVRTAERVRLAEDPPAVYPMVLSPSGNHLAGLRAGSHDIAVYDMDFSLVGVLAQ</sequence>
<evidence type="ECO:0000256" key="3">
    <source>
        <dbReference type="ARBA" id="ARBA00022741"/>
    </source>
</evidence>
<feature type="compositionally biased region" description="Gly residues" evidence="6">
    <location>
        <begin position="339"/>
        <end position="349"/>
    </location>
</feature>
<dbReference type="EC" id="2.7.11.1" evidence="1"/>
<dbReference type="Gene3D" id="2.130.10.10">
    <property type="entry name" value="YVTN repeat-like/Quinoprotein amine dehydrogenase"/>
    <property type="match status" value="2"/>
</dbReference>
<keyword evidence="2" id="KW-0808">Transferase</keyword>
<evidence type="ECO:0000256" key="1">
    <source>
        <dbReference type="ARBA" id="ARBA00012513"/>
    </source>
</evidence>
<feature type="domain" description="Protein kinase" evidence="7">
    <location>
        <begin position="15"/>
        <end position="267"/>
    </location>
</feature>
<dbReference type="Pfam" id="PF00069">
    <property type="entry name" value="Pkinase"/>
    <property type="match status" value="1"/>
</dbReference>
<dbReference type="Proteomes" id="UP000572051">
    <property type="component" value="Unassembled WGS sequence"/>
</dbReference>
<dbReference type="Gene3D" id="1.10.510.10">
    <property type="entry name" value="Transferase(Phosphotransferase) domain 1"/>
    <property type="match status" value="1"/>
</dbReference>
<dbReference type="InterPro" id="IPR050660">
    <property type="entry name" value="NEK_Ser/Thr_kinase"/>
</dbReference>
<name>A0A7Z0EPB2_9ACTN</name>
<evidence type="ECO:0000256" key="5">
    <source>
        <dbReference type="ARBA" id="ARBA00022840"/>
    </source>
</evidence>
<accession>A0A7Z0EPB2</accession>
<dbReference type="InterPro" id="IPR000719">
    <property type="entry name" value="Prot_kinase_dom"/>
</dbReference>
<protein>
    <recommendedName>
        <fullName evidence="1">non-specific serine/threonine protein kinase</fullName>
        <ecNumber evidence="1">2.7.11.1</ecNumber>
    </recommendedName>
</protein>
<organism evidence="8 9">
    <name type="scientific">Nocardiopsis aegyptia</name>
    <dbReference type="NCBI Taxonomy" id="220378"/>
    <lineage>
        <taxon>Bacteria</taxon>
        <taxon>Bacillati</taxon>
        <taxon>Actinomycetota</taxon>
        <taxon>Actinomycetes</taxon>
        <taxon>Streptosporangiales</taxon>
        <taxon>Nocardiopsidaceae</taxon>
        <taxon>Nocardiopsis</taxon>
    </lineage>
</organism>
<reference evidence="8 9" key="1">
    <citation type="submission" date="2020-07" db="EMBL/GenBank/DDBJ databases">
        <title>Sequencing the genomes of 1000 actinobacteria strains.</title>
        <authorList>
            <person name="Klenk H.-P."/>
        </authorList>
    </citation>
    <scope>NUCLEOTIDE SEQUENCE [LARGE SCALE GENOMIC DNA]</scope>
    <source>
        <strain evidence="8 9">DSM 44442</strain>
    </source>
</reference>
<dbReference type="SUPFAM" id="SSF56112">
    <property type="entry name" value="Protein kinase-like (PK-like)"/>
    <property type="match status" value="1"/>
</dbReference>
<dbReference type="CDD" id="cd14014">
    <property type="entry name" value="STKc_PknB_like"/>
    <property type="match status" value="1"/>
</dbReference>
<keyword evidence="4" id="KW-0418">Kinase</keyword>
<dbReference type="EMBL" id="JACCFS010000001">
    <property type="protein sequence ID" value="NYJ35574.1"/>
    <property type="molecule type" value="Genomic_DNA"/>
</dbReference>
<comment type="caution">
    <text evidence="8">The sequence shown here is derived from an EMBL/GenBank/DDBJ whole genome shotgun (WGS) entry which is preliminary data.</text>
</comment>
<evidence type="ECO:0000256" key="6">
    <source>
        <dbReference type="SAM" id="MobiDB-lite"/>
    </source>
</evidence>
<evidence type="ECO:0000313" key="9">
    <source>
        <dbReference type="Proteomes" id="UP000572051"/>
    </source>
</evidence>
<dbReference type="InterPro" id="IPR015943">
    <property type="entry name" value="WD40/YVTN_repeat-like_dom_sf"/>
</dbReference>
<dbReference type="PROSITE" id="PS50011">
    <property type="entry name" value="PROTEIN_KINASE_DOM"/>
    <property type="match status" value="1"/>
</dbReference>
<evidence type="ECO:0000256" key="2">
    <source>
        <dbReference type="ARBA" id="ARBA00022679"/>
    </source>
</evidence>
<evidence type="ECO:0000313" key="8">
    <source>
        <dbReference type="EMBL" id="NYJ35574.1"/>
    </source>
</evidence>
<dbReference type="RefSeq" id="WP_179824813.1">
    <property type="nucleotide sequence ID" value="NZ_JACCFS010000001.1"/>
</dbReference>
<evidence type="ECO:0000259" key="7">
    <source>
        <dbReference type="PROSITE" id="PS50011"/>
    </source>
</evidence>
<dbReference type="PANTHER" id="PTHR43671:SF13">
    <property type="entry name" value="SERINE_THREONINE-PROTEIN KINASE NEK2"/>
    <property type="match status" value="1"/>
</dbReference>
<dbReference type="GO" id="GO:0004674">
    <property type="term" value="F:protein serine/threonine kinase activity"/>
    <property type="evidence" value="ECO:0007669"/>
    <property type="project" value="UniProtKB-EC"/>
</dbReference>
<gene>
    <name evidence="8" type="ORF">HNR10_003455</name>
</gene>